<feature type="compositionally biased region" description="Pro residues" evidence="3">
    <location>
        <begin position="16"/>
        <end position="25"/>
    </location>
</feature>
<dbReference type="Pfam" id="PF00364">
    <property type="entry name" value="Biotin_lipoyl"/>
    <property type="match status" value="1"/>
</dbReference>
<dbReference type="FunFam" id="2.40.50.100:FF:000010">
    <property type="entry name" value="Acetyltransferase component of pyruvate dehydrogenase complex"/>
    <property type="match status" value="1"/>
</dbReference>
<dbReference type="PROSITE" id="PS50968">
    <property type="entry name" value="BIOTINYL_LIPOYL"/>
    <property type="match status" value="1"/>
</dbReference>
<feature type="domain" description="Lipoyl-binding" evidence="4">
    <location>
        <begin position="154"/>
        <end position="232"/>
    </location>
</feature>
<dbReference type="PROSITE" id="PS00189">
    <property type="entry name" value="LIPOYL"/>
    <property type="match status" value="1"/>
</dbReference>
<evidence type="ECO:0000313" key="6">
    <source>
        <dbReference type="Proteomes" id="UP000530660"/>
    </source>
</evidence>
<sequence>MHPIDLYAWLGASGDAPPPPPPPPSKNSKAQWRRSAKGSTTVWDPTRPFWERVGARSTERYRTSVSRVTIERWANLMSDHFVHGIGWVFVGTWLDSSRRTGVPRRAARPFVALRGSAFVPMGFARLRGRSRLTHLSGNRLRMEVTPDVRARVQAHEVFLPALSSTMTEGKIVQWLKQVGDRIEKGDIVLVVESDKADMDVEAFEEGYLAQILVKEGESAPVGATVGLIAKTVEGYRRHPVVRFGLYCGWERLPS</sequence>
<protein>
    <recommendedName>
        <fullName evidence="4">Lipoyl-binding domain-containing protein</fullName>
    </recommendedName>
</protein>
<dbReference type="SUPFAM" id="SSF51230">
    <property type="entry name" value="Single hybrid motif"/>
    <property type="match status" value="1"/>
</dbReference>
<keyword evidence="1" id="KW-0450">Lipoyl</keyword>
<dbReference type="Gene3D" id="2.40.50.100">
    <property type="match status" value="1"/>
</dbReference>
<dbReference type="InterPro" id="IPR000089">
    <property type="entry name" value="Biotin_lipoyl"/>
</dbReference>
<keyword evidence="2" id="KW-0809">Transit peptide</keyword>
<dbReference type="EMBL" id="VWRR01000009">
    <property type="protein sequence ID" value="KAF6002686.1"/>
    <property type="molecule type" value="Genomic_DNA"/>
</dbReference>
<dbReference type="GO" id="GO:0006086">
    <property type="term" value="P:pyruvate decarboxylation to acetyl-CoA"/>
    <property type="evidence" value="ECO:0007669"/>
    <property type="project" value="InterPro"/>
</dbReference>
<accession>A0A7J7IHU4</accession>
<dbReference type="InterPro" id="IPR011053">
    <property type="entry name" value="Single_hybrid_motif"/>
</dbReference>
<dbReference type="AlphaFoldDB" id="A0A7J7IHU4"/>
<dbReference type="PANTHER" id="PTHR23151:SF75">
    <property type="entry name" value="DIHYDROLIPOYLLYSINE-RESIDUE ACETYLTRANSFERASE COMPONENT 5 OF PYRUVATE DEHYDROGENASE COMPLEX, CHLOROPLASTIC"/>
    <property type="match status" value="1"/>
</dbReference>
<dbReference type="Proteomes" id="UP000530660">
    <property type="component" value="Unassembled WGS sequence"/>
</dbReference>
<evidence type="ECO:0000256" key="3">
    <source>
        <dbReference type="SAM" id="MobiDB-lite"/>
    </source>
</evidence>
<reference evidence="5 6" key="1">
    <citation type="journal article" date="2020" name="J. Phycol.">
        <title>Comparative genome analysis reveals Cyanidiococcus gen. nov., a new extremophilic red algal genus sister to Cyanidioschyzon (Cyanidioschyzonaceae, Rhodophyta).</title>
        <authorList>
            <person name="Liu S.-L."/>
            <person name="Chiang Y.-R."/>
            <person name="Yoon H.S."/>
            <person name="Fu H.-Y."/>
        </authorList>
    </citation>
    <scope>NUCLEOTIDE SEQUENCE [LARGE SCALE GENOMIC DNA]</scope>
    <source>
        <strain evidence="5 6">THAL066</strain>
    </source>
</reference>
<dbReference type="OrthoDB" id="689108at2759"/>
<proteinExistence type="predicted"/>
<name>A0A7J7IHU4_9RHOD</name>
<evidence type="ECO:0000256" key="1">
    <source>
        <dbReference type="ARBA" id="ARBA00022823"/>
    </source>
</evidence>
<keyword evidence="6" id="KW-1185">Reference proteome</keyword>
<dbReference type="GO" id="GO:0004742">
    <property type="term" value="F:dihydrolipoyllysine-residue acetyltransferase activity"/>
    <property type="evidence" value="ECO:0007669"/>
    <property type="project" value="TreeGrafter"/>
</dbReference>
<feature type="region of interest" description="Disordered" evidence="3">
    <location>
        <begin position="11"/>
        <end position="43"/>
    </location>
</feature>
<dbReference type="PANTHER" id="PTHR23151">
    <property type="entry name" value="DIHYDROLIPOAMIDE ACETYL/SUCCINYL-TRANSFERASE-RELATED"/>
    <property type="match status" value="1"/>
</dbReference>
<dbReference type="GO" id="GO:0045254">
    <property type="term" value="C:pyruvate dehydrogenase complex"/>
    <property type="evidence" value="ECO:0007669"/>
    <property type="project" value="InterPro"/>
</dbReference>
<gene>
    <name evidence="5" type="ORF">F1559_001693</name>
</gene>
<evidence type="ECO:0000313" key="5">
    <source>
        <dbReference type="EMBL" id="KAF6002686.1"/>
    </source>
</evidence>
<dbReference type="InterPro" id="IPR045257">
    <property type="entry name" value="E2/Pdx1"/>
</dbReference>
<comment type="caution">
    <text evidence="5">The sequence shown here is derived from an EMBL/GenBank/DDBJ whole genome shotgun (WGS) entry which is preliminary data.</text>
</comment>
<dbReference type="CDD" id="cd06849">
    <property type="entry name" value="lipoyl_domain"/>
    <property type="match status" value="1"/>
</dbReference>
<evidence type="ECO:0000259" key="4">
    <source>
        <dbReference type="PROSITE" id="PS50968"/>
    </source>
</evidence>
<dbReference type="InterPro" id="IPR003016">
    <property type="entry name" value="2-oxoA_DH_lipoyl-BS"/>
</dbReference>
<evidence type="ECO:0000256" key="2">
    <source>
        <dbReference type="ARBA" id="ARBA00022946"/>
    </source>
</evidence>
<organism evidence="5 6">
    <name type="scientific">Cyanidiococcus yangmingshanensis</name>
    <dbReference type="NCBI Taxonomy" id="2690220"/>
    <lineage>
        <taxon>Eukaryota</taxon>
        <taxon>Rhodophyta</taxon>
        <taxon>Bangiophyceae</taxon>
        <taxon>Cyanidiales</taxon>
        <taxon>Cyanidiaceae</taxon>
        <taxon>Cyanidiococcus</taxon>
    </lineage>
</organism>